<dbReference type="Proteomes" id="UP000028045">
    <property type="component" value="Unassembled WGS sequence"/>
</dbReference>
<protein>
    <submittedName>
        <fullName evidence="1">Uncharacterized protein</fullName>
    </submittedName>
</protein>
<name>A0A084BA27_STACB</name>
<organism evidence="1 2">
    <name type="scientific">Stachybotrys chartarum (strain CBS 109288 / IBT 7711)</name>
    <name type="common">Toxic black mold</name>
    <name type="synonym">Stilbospora chartarum</name>
    <dbReference type="NCBI Taxonomy" id="1280523"/>
    <lineage>
        <taxon>Eukaryota</taxon>
        <taxon>Fungi</taxon>
        <taxon>Dikarya</taxon>
        <taxon>Ascomycota</taxon>
        <taxon>Pezizomycotina</taxon>
        <taxon>Sordariomycetes</taxon>
        <taxon>Hypocreomycetidae</taxon>
        <taxon>Hypocreales</taxon>
        <taxon>Stachybotryaceae</taxon>
        <taxon>Stachybotrys</taxon>
    </lineage>
</organism>
<dbReference type="HOGENOM" id="CLU_1355440_0_0_1"/>
<reference evidence="1 2" key="1">
    <citation type="journal article" date="2014" name="BMC Genomics">
        <title>Comparative genome sequencing reveals chemotype-specific gene clusters in the toxigenic black mold Stachybotrys.</title>
        <authorList>
            <person name="Semeiks J."/>
            <person name="Borek D."/>
            <person name="Otwinowski Z."/>
            <person name="Grishin N.V."/>
        </authorList>
    </citation>
    <scope>NUCLEOTIDE SEQUENCE [LARGE SCALE GENOMIC DNA]</scope>
    <source>
        <strain evidence="2">CBS 109288 / IBT 7711</strain>
    </source>
</reference>
<evidence type="ECO:0000313" key="1">
    <source>
        <dbReference type="EMBL" id="KEY74406.1"/>
    </source>
</evidence>
<evidence type="ECO:0000313" key="2">
    <source>
        <dbReference type="Proteomes" id="UP000028045"/>
    </source>
</evidence>
<gene>
    <name evidence="1" type="ORF">S7711_11579</name>
</gene>
<proteinExistence type="predicted"/>
<accession>A0A084BA27</accession>
<keyword evidence="2" id="KW-1185">Reference proteome</keyword>
<sequence>MGSLNEPVLVRLDALAHTPVPGLPLELVVETVWAITHFVYTNDNEVKFVRHFSKMLNSAGKEAYTTTRSFLISQASKPAEIAKPSCEVSCVKDEPRQLELDPSAPRFTQLLRKVALLVTRDDEEDWGPGREHISQARLFIHATTEELANRLLARKHHVLRQISLEVCHVFTECRAVQNARHLASTMPMSIVVSSLLGAGSPQ</sequence>
<dbReference type="AlphaFoldDB" id="A0A084BA27"/>
<dbReference type="EMBL" id="KL647583">
    <property type="protein sequence ID" value="KEY74406.1"/>
    <property type="molecule type" value="Genomic_DNA"/>
</dbReference>